<evidence type="ECO:0000313" key="3">
    <source>
        <dbReference type="Proteomes" id="UP000627838"/>
    </source>
</evidence>
<organism evidence="2 3">
    <name type="scientific">Actinomadura algeriensis</name>
    <dbReference type="NCBI Taxonomy" id="1679523"/>
    <lineage>
        <taxon>Bacteria</taxon>
        <taxon>Bacillati</taxon>
        <taxon>Actinomycetota</taxon>
        <taxon>Actinomycetes</taxon>
        <taxon>Streptosporangiales</taxon>
        <taxon>Thermomonosporaceae</taxon>
        <taxon>Actinomadura</taxon>
    </lineage>
</organism>
<dbReference type="Proteomes" id="UP000627838">
    <property type="component" value="Unassembled WGS sequence"/>
</dbReference>
<feature type="compositionally biased region" description="Polar residues" evidence="1">
    <location>
        <begin position="24"/>
        <end position="34"/>
    </location>
</feature>
<evidence type="ECO:0000256" key="1">
    <source>
        <dbReference type="SAM" id="MobiDB-lite"/>
    </source>
</evidence>
<evidence type="ECO:0000313" key="2">
    <source>
        <dbReference type="EMBL" id="MBE1533195.1"/>
    </source>
</evidence>
<gene>
    <name evidence="2" type="ORF">H4W34_003028</name>
</gene>
<sequence>MRLSTNESRYRAPPRAGTSRRILTVTSAATSGTYERSIPSRDALSADPHAASCSLRHRCNRKNRSGRDSAPSTDPRG</sequence>
<comment type="caution">
    <text evidence="2">The sequence shown here is derived from an EMBL/GenBank/DDBJ whole genome shotgun (WGS) entry which is preliminary data.</text>
</comment>
<protein>
    <submittedName>
        <fullName evidence="2">Uncharacterized protein</fullName>
    </submittedName>
</protein>
<dbReference type="EMBL" id="JADBDZ010000001">
    <property type="protein sequence ID" value="MBE1533195.1"/>
    <property type="molecule type" value="Genomic_DNA"/>
</dbReference>
<keyword evidence="3" id="KW-1185">Reference proteome</keyword>
<feature type="compositionally biased region" description="Basic residues" evidence="1">
    <location>
        <begin position="55"/>
        <end position="64"/>
    </location>
</feature>
<name>A0ABR9JRJ3_9ACTN</name>
<feature type="region of interest" description="Disordered" evidence="1">
    <location>
        <begin position="1"/>
        <end position="77"/>
    </location>
</feature>
<reference evidence="2 3" key="1">
    <citation type="submission" date="2020-10" db="EMBL/GenBank/DDBJ databases">
        <title>Sequencing the genomes of 1000 actinobacteria strains.</title>
        <authorList>
            <person name="Klenk H.-P."/>
        </authorList>
    </citation>
    <scope>NUCLEOTIDE SEQUENCE [LARGE SCALE GENOMIC DNA]</scope>
    <source>
        <strain evidence="2 3">DSM 46744</strain>
    </source>
</reference>
<proteinExistence type="predicted"/>
<accession>A0ABR9JRJ3</accession>